<comment type="caution">
    <text evidence="3">The sequence shown here is derived from an EMBL/GenBank/DDBJ whole genome shotgun (WGS) entry which is preliminary data.</text>
</comment>
<evidence type="ECO:0000313" key="2">
    <source>
        <dbReference type="EMBL" id="MBB2995024.1"/>
    </source>
</evidence>
<accession>A0A839QGC9</accession>
<dbReference type="AlphaFoldDB" id="A0A839QGC9"/>
<dbReference type="PANTHER" id="PTHR30050">
    <property type="entry name" value="CHROMOSOMAL REPLICATION INITIATOR PROTEIN DNAA"/>
    <property type="match status" value="1"/>
</dbReference>
<dbReference type="GO" id="GO:0006260">
    <property type="term" value="P:DNA replication"/>
    <property type="evidence" value="ECO:0007669"/>
    <property type="project" value="TreeGrafter"/>
</dbReference>
<dbReference type="PANTHER" id="PTHR30050:SF4">
    <property type="entry name" value="ATP-BINDING PROTEIN RV3427C IN INSERTION SEQUENCE-RELATED"/>
    <property type="match status" value="1"/>
</dbReference>
<dbReference type="EMBL" id="JACHVS010000001">
    <property type="protein sequence ID" value="MBB2995538.1"/>
    <property type="molecule type" value="Genomic_DNA"/>
</dbReference>
<dbReference type="EMBL" id="JACHVS010000005">
    <property type="protein sequence ID" value="MBB2997518.1"/>
    <property type="molecule type" value="Genomic_DNA"/>
</dbReference>
<dbReference type="Gene3D" id="3.40.50.300">
    <property type="entry name" value="P-loop containing nucleotide triphosphate hydrolases"/>
    <property type="match status" value="1"/>
</dbReference>
<feature type="domain" description="IstB-like ATP-binding" evidence="1">
    <location>
        <begin position="19"/>
        <end position="248"/>
    </location>
</feature>
<dbReference type="InterPro" id="IPR002611">
    <property type="entry name" value="IstB_ATP-bd"/>
</dbReference>
<sequence length="257" mass="28829">MLDHHLTDDDMGLFTGLRMTAFGQSVIDIANDSAYDEWTFSRKVRHALDQEIAARAQRRVVKLLKESKTPNPAACVEDIHYLPDRSLNREVVARLASCQWIEHTTNLVILGKSSVGKSYLAQALVNAACRHDYTARYFRLDDLANKLAVYRRGDAERLTFLGSLHDCDVLVLDDFLTTPISPETASELLNILAGREHRGATVVTSQFDPEDWYKSLHDAVIAESILNRIVSSSELVQLDGPNMRRRKHTGPGDEPVS</sequence>
<dbReference type="GO" id="GO:0005524">
    <property type="term" value="F:ATP binding"/>
    <property type="evidence" value="ECO:0007669"/>
    <property type="project" value="InterPro"/>
</dbReference>
<dbReference type="InterPro" id="IPR028350">
    <property type="entry name" value="DNAC/IstB-like"/>
</dbReference>
<evidence type="ECO:0000313" key="3">
    <source>
        <dbReference type="EMBL" id="MBB2995378.1"/>
    </source>
</evidence>
<reference evidence="3 8" key="1">
    <citation type="submission" date="2020-08" db="EMBL/GenBank/DDBJ databases">
        <title>Sequencing the genomes of 1000 actinobacteria strains.</title>
        <authorList>
            <person name="Klenk H.-P."/>
        </authorList>
    </citation>
    <scope>NUCLEOTIDE SEQUENCE [LARGE SCALE GENOMIC DNA]</scope>
    <source>
        <strain evidence="3 8">DSM 22826</strain>
    </source>
</reference>
<dbReference type="SUPFAM" id="SSF52540">
    <property type="entry name" value="P-loop containing nucleoside triphosphate hydrolases"/>
    <property type="match status" value="1"/>
</dbReference>
<keyword evidence="8" id="KW-1185">Reference proteome</keyword>
<dbReference type="InterPro" id="IPR027417">
    <property type="entry name" value="P-loop_NTPase"/>
</dbReference>
<dbReference type="Pfam" id="PF01695">
    <property type="entry name" value="IstB_IS21"/>
    <property type="match status" value="1"/>
</dbReference>
<evidence type="ECO:0000259" key="1">
    <source>
        <dbReference type="Pfam" id="PF01695"/>
    </source>
</evidence>
<proteinExistence type="predicted"/>
<dbReference type="EMBL" id="JACHVS010000001">
    <property type="protein sequence ID" value="MBB2996331.1"/>
    <property type="molecule type" value="Genomic_DNA"/>
</dbReference>
<evidence type="ECO:0000313" key="5">
    <source>
        <dbReference type="EMBL" id="MBB2996331.1"/>
    </source>
</evidence>
<protein>
    <submittedName>
        <fullName evidence="3">DNA replication protein DnaC</fullName>
    </submittedName>
</protein>
<organism evidence="3 8">
    <name type="scientific">Paeniglutamicibacter cryotolerans</name>
    <dbReference type="NCBI Taxonomy" id="670079"/>
    <lineage>
        <taxon>Bacteria</taxon>
        <taxon>Bacillati</taxon>
        <taxon>Actinomycetota</taxon>
        <taxon>Actinomycetes</taxon>
        <taxon>Micrococcales</taxon>
        <taxon>Micrococcaceae</taxon>
        <taxon>Paeniglutamicibacter</taxon>
    </lineage>
</organism>
<name>A0A839QGC9_9MICC</name>
<evidence type="ECO:0000313" key="4">
    <source>
        <dbReference type="EMBL" id="MBB2995538.1"/>
    </source>
</evidence>
<dbReference type="Proteomes" id="UP000523000">
    <property type="component" value="Unassembled WGS sequence"/>
</dbReference>
<dbReference type="EMBL" id="JACHVS010000001">
    <property type="protein sequence ID" value="MBB2995024.1"/>
    <property type="molecule type" value="Genomic_DNA"/>
</dbReference>
<evidence type="ECO:0000313" key="6">
    <source>
        <dbReference type="EMBL" id="MBB2997265.1"/>
    </source>
</evidence>
<dbReference type="EMBL" id="JACHVS010000002">
    <property type="protein sequence ID" value="MBB2997265.1"/>
    <property type="molecule type" value="Genomic_DNA"/>
</dbReference>
<evidence type="ECO:0000313" key="8">
    <source>
        <dbReference type="Proteomes" id="UP000523000"/>
    </source>
</evidence>
<dbReference type="EMBL" id="JACHVS010000001">
    <property type="protein sequence ID" value="MBB2995378.1"/>
    <property type="molecule type" value="Genomic_DNA"/>
</dbReference>
<evidence type="ECO:0000313" key="7">
    <source>
        <dbReference type="EMBL" id="MBB2997518.1"/>
    </source>
</evidence>
<dbReference type="RefSeq" id="WP_183510337.1">
    <property type="nucleotide sequence ID" value="NZ_BAABGK010000058.1"/>
</dbReference>
<gene>
    <name evidence="2" type="ORF">E9229_001215</name>
    <name evidence="3" type="ORF">E9229_001569</name>
    <name evidence="4" type="ORF">E9229_001729</name>
    <name evidence="5" type="ORF">E9229_002522</name>
    <name evidence="6" type="ORF">E9229_003512</name>
    <name evidence="7" type="ORF">E9229_003790</name>
</gene>
<dbReference type="PIRSF" id="PIRSF003073">
    <property type="entry name" value="DNAC_TnpB_IstB"/>
    <property type="match status" value="1"/>
</dbReference>